<comment type="caution">
    <text evidence="2">The sequence shown here is derived from an EMBL/GenBank/DDBJ whole genome shotgun (WGS) entry which is preliminary data.</text>
</comment>
<dbReference type="Proteomes" id="UP000616885">
    <property type="component" value="Unassembled WGS sequence"/>
</dbReference>
<evidence type="ECO:0000313" key="2">
    <source>
        <dbReference type="EMBL" id="KAF9749301.1"/>
    </source>
</evidence>
<dbReference type="AlphaFoldDB" id="A0A8H7KFZ1"/>
<reference evidence="2" key="1">
    <citation type="submission" date="2020-10" db="EMBL/GenBank/DDBJ databases">
        <title>High-Quality Genome Resource of Clonostachys rosea strain S41 by Oxford Nanopore Long-Read Sequencing.</title>
        <authorList>
            <person name="Wang H."/>
        </authorList>
    </citation>
    <scope>NUCLEOTIDE SEQUENCE</scope>
    <source>
        <strain evidence="2">S41</strain>
    </source>
</reference>
<name>A0A8H7KFZ1_BIOOC</name>
<feature type="compositionally biased region" description="Polar residues" evidence="1">
    <location>
        <begin position="39"/>
        <end position="52"/>
    </location>
</feature>
<evidence type="ECO:0000256" key="1">
    <source>
        <dbReference type="SAM" id="MobiDB-lite"/>
    </source>
</evidence>
<protein>
    <submittedName>
        <fullName evidence="2">Uncharacterized protein</fullName>
    </submittedName>
</protein>
<sequence length="99" mass="11145">MSINNNYKFHIFFGDIETFADEDYRVIRPGEEIADGKPASSQRQSGRSQPTKTIEAGEVSAARMDSPKQKASHWRKFLEQLTPRGSVKEPNALGGRIKH</sequence>
<gene>
    <name evidence="2" type="ORF">IM811_017096</name>
</gene>
<evidence type="ECO:0000313" key="3">
    <source>
        <dbReference type="Proteomes" id="UP000616885"/>
    </source>
</evidence>
<accession>A0A8H7KFZ1</accession>
<proteinExistence type="predicted"/>
<feature type="region of interest" description="Disordered" evidence="1">
    <location>
        <begin position="30"/>
        <end position="99"/>
    </location>
</feature>
<dbReference type="EMBL" id="JADCTT010000008">
    <property type="protein sequence ID" value="KAF9749301.1"/>
    <property type="molecule type" value="Genomic_DNA"/>
</dbReference>
<organism evidence="2 3">
    <name type="scientific">Bionectria ochroleuca</name>
    <name type="common">Gliocladium roseum</name>
    <dbReference type="NCBI Taxonomy" id="29856"/>
    <lineage>
        <taxon>Eukaryota</taxon>
        <taxon>Fungi</taxon>
        <taxon>Dikarya</taxon>
        <taxon>Ascomycota</taxon>
        <taxon>Pezizomycotina</taxon>
        <taxon>Sordariomycetes</taxon>
        <taxon>Hypocreomycetidae</taxon>
        <taxon>Hypocreales</taxon>
        <taxon>Bionectriaceae</taxon>
        <taxon>Clonostachys</taxon>
    </lineage>
</organism>